<dbReference type="InterPro" id="IPR037069">
    <property type="entry name" value="AcylCoA_DH/ox_N_sf"/>
</dbReference>
<proteinExistence type="predicted"/>
<protein>
    <submittedName>
        <fullName evidence="2">Acyl-CoA dehydrogenase family protein</fullName>
    </submittedName>
</protein>
<sequence length="346" mass="36020">MTETRKGVHPIVRRAREIADEVLFPAANTVDETGKVPDGHWDLLAREGFYGLAVAVGAQELGFGEVVEILEALSGGCLSTTFTWMQHNGAVLNLSGTGNTALRDRFFEDMVAGRVRSGVAFAGVLPNPPKLRARAVDGGYVLDGEAPFVSGWGVIDLLQVSGRDLDSGEPGTVVSGLIDAAPGHGLTAEPTRLVAGQATNTVRLSFDGYPLPSDRVTGSSPYAEFLSFQAFGSRLNGCVACGIADRAIRLLGETGHTEAATALSARLDEARSALDAGMGDPSLLTSARAAAAELALRATGALVAGVGSSAILIGQHAQRLVREAAFTLVAASRPDMRTNLVQRLTA</sequence>
<gene>
    <name evidence="2" type="ORF">ACFPZN_13090</name>
</gene>
<organism evidence="2 3">
    <name type="scientific">Actinomadura rugatobispora</name>
    <dbReference type="NCBI Taxonomy" id="1994"/>
    <lineage>
        <taxon>Bacteria</taxon>
        <taxon>Bacillati</taxon>
        <taxon>Actinomycetota</taxon>
        <taxon>Actinomycetes</taxon>
        <taxon>Streptosporangiales</taxon>
        <taxon>Thermomonosporaceae</taxon>
        <taxon>Actinomadura</taxon>
    </lineage>
</organism>
<dbReference type="PANTHER" id="PTHR43884:SF12">
    <property type="entry name" value="ISOVALERYL-COA DEHYDROGENASE, MITOCHONDRIAL-RELATED"/>
    <property type="match status" value="1"/>
</dbReference>
<dbReference type="EMBL" id="JBHSON010000015">
    <property type="protein sequence ID" value="MFC5746552.1"/>
    <property type="molecule type" value="Genomic_DNA"/>
</dbReference>
<keyword evidence="3" id="KW-1185">Reference proteome</keyword>
<comment type="caution">
    <text evidence="2">The sequence shown here is derived from an EMBL/GenBank/DDBJ whole genome shotgun (WGS) entry which is preliminary data.</text>
</comment>
<dbReference type="RefSeq" id="WP_378282173.1">
    <property type="nucleotide sequence ID" value="NZ_JBHSON010000015.1"/>
</dbReference>
<dbReference type="PANTHER" id="PTHR43884">
    <property type="entry name" value="ACYL-COA DEHYDROGENASE"/>
    <property type="match status" value="1"/>
</dbReference>
<evidence type="ECO:0000313" key="3">
    <source>
        <dbReference type="Proteomes" id="UP001596074"/>
    </source>
</evidence>
<dbReference type="InterPro" id="IPR009100">
    <property type="entry name" value="AcylCoA_DH/oxidase_NM_dom_sf"/>
</dbReference>
<dbReference type="Gene3D" id="1.10.540.10">
    <property type="entry name" value="Acyl-CoA dehydrogenase/oxidase, N-terminal domain"/>
    <property type="match status" value="1"/>
</dbReference>
<dbReference type="SUPFAM" id="SSF56645">
    <property type="entry name" value="Acyl-CoA dehydrogenase NM domain-like"/>
    <property type="match status" value="1"/>
</dbReference>
<dbReference type="Gene3D" id="2.40.110.10">
    <property type="entry name" value="Butyryl-CoA Dehydrogenase, subunit A, domain 2"/>
    <property type="match status" value="1"/>
</dbReference>
<dbReference type="Proteomes" id="UP001596074">
    <property type="component" value="Unassembled WGS sequence"/>
</dbReference>
<dbReference type="PIRSF" id="PIRSF016578">
    <property type="entry name" value="HsaA"/>
    <property type="match status" value="1"/>
</dbReference>
<dbReference type="InterPro" id="IPR013786">
    <property type="entry name" value="AcylCoA_DH/ox_N"/>
</dbReference>
<evidence type="ECO:0000313" key="2">
    <source>
        <dbReference type="EMBL" id="MFC5746552.1"/>
    </source>
</evidence>
<dbReference type="InterPro" id="IPR046373">
    <property type="entry name" value="Acyl-CoA_Oxase/DH_mid-dom_sf"/>
</dbReference>
<feature type="domain" description="Acyl-CoA dehydrogenase/oxidase N-terminal" evidence="1">
    <location>
        <begin position="12"/>
        <end position="113"/>
    </location>
</feature>
<evidence type="ECO:0000259" key="1">
    <source>
        <dbReference type="Pfam" id="PF02771"/>
    </source>
</evidence>
<dbReference type="Pfam" id="PF02771">
    <property type="entry name" value="Acyl-CoA_dh_N"/>
    <property type="match status" value="1"/>
</dbReference>
<reference evidence="3" key="1">
    <citation type="journal article" date="2019" name="Int. J. Syst. Evol. Microbiol.">
        <title>The Global Catalogue of Microorganisms (GCM) 10K type strain sequencing project: providing services to taxonomists for standard genome sequencing and annotation.</title>
        <authorList>
            <consortium name="The Broad Institute Genomics Platform"/>
            <consortium name="The Broad Institute Genome Sequencing Center for Infectious Disease"/>
            <person name="Wu L."/>
            <person name="Ma J."/>
        </authorList>
    </citation>
    <scope>NUCLEOTIDE SEQUENCE [LARGE SCALE GENOMIC DNA]</scope>
    <source>
        <strain evidence="3">KCTC 42087</strain>
    </source>
</reference>
<accession>A0ABW0ZVM8</accession>
<name>A0ABW0ZVM8_9ACTN</name>